<accession>A0A7W6H973</accession>
<gene>
    <name evidence="6" type="ORF">GGR04_004825</name>
</gene>
<keyword evidence="4" id="KW-0804">Transcription</keyword>
<dbReference type="Pfam" id="PF00126">
    <property type="entry name" value="HTH_1"/>
    <property type="match status" value="1"/>
</dbReference>
<comment type="caution">
    <text evidence="6">The sequence shown here is derived from an EMBL/GenBank/DDBJ whole genome shotgun (WGS) entry which is preliminary data.</text>
</comment>
<dbReference type="PROSITE" id="PS50931">
    <property type="entry name" value="HTH_LYSR"/>
    <property type="match status" value="1"/>
</dbReference>
<dbReference type="Gene3D" id="1.10.10.10">
    <property type="entry name" value="Winged helix-like DNA-binding domain superfamily/Winged helix DNA-binding domain"/>
    <property type="match status" value="1"/>
</dbReference>
<comment type="similarity">
    <text evidence="1">Belongs to the LysR transcriptional regulatory family.</text>
</comment>
<dbReference type="CDD" id="cd08422">
    <property type="entry name" value="PBP2_CrgA_like"/>
    <property type="match status" value="1"/>
</dbReference>
<dbReference type="Pfam" id="PF03466">
    <property type="entry name" value="LysR_substrate"/>
    <property type="match status" value="1"/>
</dbReference>
<dbReference type="InterPro" id="IPR036390">
    <property type="entry name" value="WH_DNA-bd_sf"/>
</dbReference>
<organism evidence="6 7">
    <name type="scientific">Aureimonas pseudogalii</name>
    <dbReference type="NCBI Taxonomy" id="1744844"/>
    <lineage>
        <taxon>Bacteria</taxon>
        <taxon>Pseudomonadati</taxon>
        <taxon>Pseudomonadota</taxon>
        <taxon>Alphaproteobacteria</taxon>
        <taxon>Hyphomicrobiales</taxon>
        <taxon>Aurantimonadaceae</taxon>
        <taxon>Aureimonas</taxon>
    </lineage>
</organism>
<dbReference type="InterPro" id="IPR058163">
    <property type="entry name" value="LysR-type_TF_proteobact-type"/>
</dbReference>
<proteinExistence type="inferred from homology"/>
<evidence type="ECO:0000256" key="4">
    <source>
        <dbReference type="ARBA" id="ARBA00023163"/>
    </source>
</evidence>
<name>A0A7W6H973_9HYPH</name>
<dbReference type="EMBL" id="JACIEK010000045">
    <property type="protein sequence ID" value="MBB4000939.1"/>
    <property type="molecule type" value="Genomic_DNA"/>
</dbReference>
<dbReference type="PANTHER" id="PTHR30537">
    <property type="entry name" value="HTH-TYPE TRANSCRIPTIONAL REGULATOR"/>
    <property type="match status" value="1"/>
</dbReference>
<evidence type="ECO:0000256" key="2">
    <source>
        <dbReference type="ARBA" id="ARBA00023015"/>
    </source>
</evidence>
<keyword evidence="3 6" id="KW-0238">DNA-binding</keyword>
<keyword evidence="7" id="KW-1185">Reference proteome</keyword>
<dbReference type="Gene3D" id="3.40.190.290">
    <property type="match status" value="1"/>
</dbReference>
<protein>
    <submittedName>
        <fullName evidence="6">DNA-binding transcriptional LysR family regulator</fullName>
    </submittedName>
</protein>
<evidence type="ECO:0000313" key="7">
    <source>
        <dbReference type="Proteomes" id="UP000542776"/>
    </source>
</evidence>
<evidence type="ECO:0000256" key="1">
    <source>
        <dbReference type="ARBA" id="ARBA00009437"/>
    </source>
</evidence>
<dbReference type="InterPro" id="IPR036388">
    <property type="entry name" value="WH-like_DNA-bd_sf"/>
</dbReference>
<sequence length="304" mass="32995">MDKSDVTLERMRSFVRVAERGSFSAVAREQGVGQSTVTRHLAELESALGVTLLSRTTRRVALTAEGALYHQHASAILRLVAEARDDVRDASHHLSGGIRISCTAALGVRHVTKALFAFQDRHPGIVIDLGLSDQRIDLVRDAVDIAIRLGPLADSTMQRKAIGNSHRILVASRAYLEAHGHPQAPDDLPRHRAILMSNIMGSETLTLRRSDGQTATVSLDGRLLVDHGLAAREALMEGRGIASAHVWLIDDLLASGEVEQVLPDYAPEPVPLSILIVPGRARIRRVRSLIDALATTFSTLPGIR</sequence>
<dbReference type="FunFam" id="1.10.10.10:FF:000001">
    <property type="entry name" value="LysR family transcriptional regulator"/>
    <property type="match status" value="1"/>
</dbReference>
<dbReference type="SUPFAM" id="SSF46785">
    <property type="entry name" value="Winged helix' DNA-binding domain"/>
    <property type="match status" value="1"/>
</dbReference>
<dbReference type="PANTHER" id="PTHR30537:SF5">
    <property type="entry name" value="HTH-TYPE TRANSCRIPTIONAL ACTIVATOR TTDR-RELATED"/>
    <property type="match status" value="1"/>
</dbReference>
<evidence type="ECO:0000313" key="6">
    <source>
        <dbReference type="EMBL" id="MBB4000939.1"/>
    </source>
</evidence>
<feature type="domain" description="HTH lysR-type" evidence="5">
    <location>
        <begin position="6"/>
        <end position="63"/>
    </location>
</feature>
<dbReference type="RefSeq" id="WP_183203043.1">
    <property type="nucleotide sequence ID" value="NZ_JACIEK010000045.1"/>
</dbReference>
<keyword evidence="2" id="KW-0805">Transcription regulation</keyword>
<evidence type="ECO:0000259" key="5">
    <source>
        <dbReference type="PROSITE" id="PS50931"/>
    </source>
</evidence>
<dbReference type="Proteomes" id="UP000542776">
    <property type="component" value="Unassembled WGS sequence"/>
</dbReference>
<dbReference type="InterPro" id="IPR000847">
    <property type="entry name" value="LysR_HTH_N"/>
</dbReference>
<dbReference type="SUPFAM" id="SSF53850">
    <property type="entry name" value="Periplasmic binding protein-like II"/>
    <property type="match status" value="1"/>
</dbReference>
<dbReference type="AlphaFoldDB" id="A0A7W6H973"/>
<evidence type="ECO:0000256" key="3">
    <source>
        <dbReference type="ARBA" id="ARBA00023125"/>
    </source>
</evidence>
<dbReference type="GO" id="GO:0003700">
    <property type="term" value="F:DNA-binding transcription factor activity"/>
    <property type="evidence" value="ECO:0007669"/>
    <property type="project" value="InterPro"/>
</dbReference>
<reference evidence="6 7" key="1">
    <citation type="submission" date="2020-08" db="EMBL/GenBank/DDBJ databases">
        <title>Genomic Encyclopedia of Type Strains, Phase IV (KMG-IV): sequencing the most valuable type-strain genomes for metagenomic binning, comparative biology and taxonomic classification.</title>
        <authorList>
            <person name="Goeker M."/>
        </authorList>
    </citation>
    <scope>NUCLEOTIDE SEQUENCE [LARGE SCALE GENOMIC DNA]</scope>
    <source>
        <strain evidence="6 7">DSM 102238</strain>
    </source>
</reference>
<dbReference type="GO" id="GO:0003677">
    <property type="term" value="F:DNA binding"/>
    <property type="evidence" value="ECO:0007669"/>
    <property type="project" value="UniProtKB-KW"/>
</dbReference>
<dbReference type="InterPro" id="IPR005119">
    <property type="entry name" value="LysR_subst-bd"/>
</dbReference>